<sequence length="293" mass="33864">MVLRAPFVRWARIKNPSPTSPRTALFYLQTAEGNKVSCALAIRGPTNRITYTAFGVFLDEYHEILPLGGIVQWRFSSMFAQWLDGLLYHSFLLCSEKGVGNAWHLNYVVPASSAQKLPNGLCAYFPANGESTWIVLRHGFRAWPVEVINFEFGEGWDNFRDIHALRPEFKLVMSCELNLHTACLPSAIAKQQTMLKFGFWYLPGQTLRLECEARLNEVFQVFDLEDMVIHMADRSWEIKIQNLKLDVAEFNQFWSALDMEFLDYLLIILLPNAEFQVIVFDTSDEIEKIYAWF</sequence>
<dbReference type="Proteomes" id="UP000823749">
    <property type="component" value="Chromosome 1"/>
</dbReference>
<reference evidence="1" key="1">
    <citation type="submission" date="2020-08" db="EMBL/GenBank/DDBJ databases">
        <title>Plant Genome Project.</title>
        <authorList>
            <person name="Zhang R.-G."/>
        </authorList>
    </citation>
    <scope>NUCLEOTIDE SEQUENCE</scope>
    <source>
        <strain evidence="1">WSP0</strain>
        <tissue evidence="1">Leaf</tissue>
    </source>
</reference>
<accession>A0AAV6LKQ1</accession>
<evidence type="ECO:0008006" key="3">
    <source>
        <dbReference type="Google" id="ProtNLM"/>
    </source>
</evidence>
<proteinExistence type="predicted"/>
<comment type="caution">
    <text evidence="1">The sequence shown here is derived from an EMBL/GenBank/DDBJ whole genome shotgun (WGS) entry which is preliminary data.</text>
</comment>
<dbReference type="AlphaFoldDB" id="A0AAV6LKQ1"/>
<evidence type="ECO:0000313" key="1">
    <source>
        <dbReference type="EMBL" id="KAG5565708.1"/>
    </source>
</evidence>
<organism evidence="1 2">
    <name type="scientific">Rhododendron griersonianum</name>
    <dbReference type="NCBI Taxonomy" id="479676"/>
    <lineage>
        <taxon>Eukaryota</taxon>
        <taxon>Viridiplantae</taxon>
        <taxon>Streptophyta</taxon>
        <taxon>Embryophyta</taxon>
        <taxon>Tracheophyta</taxon>
        <taxon>Spermatophyta</taxon>
        <taxon>Magnoliopsida</taxon>
        <taxon>eudicotyledons</taxon>
        <taxon>Gunneridae</taxon>
        <taxon>Pentapetalae</taxon>
        <taxon>asterids</taxon>
        <taxon>Ericales</taxon>
        <taxon>Ericaceae</taxon>
        <taxon>Ericoideae</taxon>
        <taxon>Rhodoreae</taxon>
        <taxon>Rhododendron</taxon>
    </lineage>
</organism>
<name>A0AAV6LKQ1_9ERIC</name>
<dbReference type="EMBL" id="JACTNZ010000001">
    <property type="protein sequence ID" value="KAG5565708.1"/>
    <property type="molecule type" value="Genomic_DNA"/>
</dbReference>
<keyword evidence="2" id="KW-1185">Reference proteome</keyword>
<protein>
    <recommendedName>
        <fullName evidence="3">F-box associated domain-containing protein</fullName>
    </recommendedName>
</protein>
<gene>
    <name evidence="1" type="ORF">RHGRI_001578</name>
</gene>
<evidence type="ECO:0000313" key="2">
    <source>
        <dbReference type="Proteomes" id="UP000823749"/>
    </source>
</evidence>